<dbReference type="STRING" id="519472.BHY08_03985"/>
<evidence type="ECO:0008006" key="4">
    <source>
        <dbReference type="Google" id="ProtNLM"/>
    </source>
</evidence>
<keyword evidence="1" id="KW-0472">Membrane</keyword>
<gene>
    <name evidence="2" type="ORF">BHY08_03985</name>
</gene>
<dbReference type="AlphaFoldDB" id="A0A1J0A544"/>
<feature type="transmembrane region" description="Helical" evidence="1">
    <location>
        <begin position="147"/>
        <end position="172"/>
    </location>
</feature>
<keyword evidence="1" id="KW-1133">Transmembrane helix</keyword>
<evidence type="ECO:0000313" key="2">
    <source>
        <dbReference type="EMBL" id="APB31059.1"/>
    </source>
</evidence>
<feature type="transmembrane region" description="Helical" evidence="1">
    <location>
        <begin position="7"/>
        <end position="24"/>
    </location>
</feature>
<dbReference type="Proteomes" id="UP000191200">
    <property type="component" value="Chromosome"/>
</dbReference>
<feature type="transmembrane region" description="Helical" evidence="1">
    <location>
        <begin position="201"/>
        <end position="220"/>
    </location>
</feature>
<dbReference type="EMBL" id="CP017267">
    <property type="protein sequence ID" value="APB31059.1"/>
    <property type="molecule type" value="Genomic_DNA"/>
</dbReference>
<name>A0A1J0A544_9ENTE</name>
<keyword evidence="3" id="KW-1185">Reference proteome</keyword>
<keyword evidence="1" id="KW-0812">Transmembrane</keyword>
<protein>
    <recommendedName>
        <fullName evidence="4">ABC transporter permease</fullName>
    </recommendedName>
</protein>
<dbReference type="KEGG" id="vte:BHY08_03985"/>
<dbReference type="RefSeq" id="WP_071456644.1">
    <property type="nucleotide sequence ID" value="NZ_CP017267.1"/>
</dbReference>
<proteinExistence type="predicted"/>
<feature type="transmembrane region" description="Helical" evidence="1">
    <location>
        <begin position="314"/>
        <end position="337"/>
    </location>
</feature>
<dbReference type="OrthoDB" id="2199952at2"/>
<sequence>MSKKQRVVYAILFFLVMTGIFMISQQKNSYRLKELNQAETLQITVALLDYRNVPSDEGGTLYQNLLQQTSVIARQFNALLFEDEQNYIDTTIELTDIREQARQLDGFSDITSLQLSKEQVQRDETYYKALKESGKTLPLESLTFGRLIISLLTILGVAWFPLISVVNARLIVDEKEHESLLKGQPRSLTQRLVRNFIKKSLILGGLLVLTIGYLAILQSISGSGFGDLSLIEVVYQNKFVITTVVKKICYYILFGYLVFMLSFLISSVLNNITKNSYVTVIIECMTYAFIWLFPTQLKLATVLSPSLIIEGTSYVSINQGVMYLLGSIVVLIVIFFIQLKLSRGGRRND</sequence>
<evidence type="ECO:0000256" key="1">
    <source>
        <dbReference type="SAM" id="Phobius"/>
    </source>
</evidence>
<reference evidence="2 3" key="1">
    <citation type="submission" date="2016-09" db="EMBL/GenBank/DDBJ databases">
        <title>Vagococcus teuberi sp. nov., isolated from the Malian artisanal sour milk fene.</title>
        <authorList>
            <person name="Wullschleger S."/>
            <person name="Seifert C."/>
            <person name="Baumgartner S."/>
            <person name="Lacroix C."/>
            <person name="Bonfoh B."/>
            <person name="Stevens M.J."/>
            <person name="Meile L."/>
        </authorList>
    </citation>
    <scope>NUCLEOTIDE SEQUENCE [LARGE SCALE GENOMIC DNA]</scope>
    <source>
        <strain evidence="2 3">DSM 21459</strain>
    </source>
</reference>
<feature type="transmembrane region" description="Helical" evidence="1">
    <location>
        <begin position="248"/>
        <end position="269"/>
    </location>
</feature>
<accession>A0A1J0A544</accession>
<evidence type="ECO:0000313" key="3">
    <source>
        <dbReference type="Proteomes" id="UP000191200"/>
    </source>
</evidence>
<feature type="transmembrane region" description="Helical" evidence="1">
    <location>
        <begin position="276"/>
        <end position="294"/>
    </location>
</feature>
<organism evidence="2 3">
    <name type="scientific">Vagococcus teuberi</name>
    <dbReference type="NCBI Taxonomy" id="519472"/>
    <lineage>
        <taxon>Bacteria</taxon>
        <taxon>Bacillati</taxon>
        <taxon>Bacillota</taxon>
        <taxon>Bacilli</taxon>
        <taxon>Lactobacillales</taxon>
        <taxon>Enterococcaceae</taxon>
        <taxon>Vagococcus</taxon>
    </lineage>
</organism>